<dbReference type="AlphaFoldDB" id="A0AAV8ULB0"/>
<name>A0AAV8ULB0_9RHOD</name>
<reference evidence="4 5" key="1">
    <citation type="journal article" date="2023" name="Nat. Commun.">
        <title>Origin of minicircular mitochondrial genomes in red algae.</title>
        <authorList>
            <person name="Lee Y."/>
            <person name="Cho C.H."/>
            <person name="Lee Y.M."/>
            <person name="Park S.I."/>
            <person name="Yang J.H."/>
            <person name="West J.A."/>
            <person name="Bhattacharya D."/>
            <person name="Yoon H.S."/>
        </authorList>
    </citation>
    <scope>NUCLEOTIDE SEQUENCE [LARGE SCALE GENOMIC DNA]</scope>
    <source>
        <strain evidence="4 5">CCMP1338</strain>
        <tissue evidence="4">Whole cell</tissue>
    </source>
</reference>
<comment type="similarity">
    <text evidence="1">Belongs to the proteasome subunit S9 family.</text>
</comment>
<proteinExistence type="inferred from homology"/>
<protein>
    <recommendedName>
        <fullName evidence="3">PCI domain-containing protein</fullName>
    </recommendedName>
</protein>
<dbReference type="EMBL" id="JAMWBK010000009">
    <property type="protein sequence ID" value="KAJ8902251.1"/>
    <property type="molecule type" value="Genomic_DNA"/>
</dbReference>
<dbReference type="Pfam" id="PF01399">
    <property type="entry name" value="PCI"/>
    <property type="match status" value="1"/>
</dbReference>
<dbReference type="Pfam" id="PF18503">
    <property type="entry name" value="RPN6_C_helix"/>
    <property type="match status" value="1"/>
</dbReference>
<evidence type="ECO:0000259" key="3">
    <source>
        <dbReference type="PROSITE" id="PS50250"/>
    </source>
</evidence>
<evidence type="ECO:0000313" key="5">
    <source>
        <dbReference type="Proteomes" id="UP001157974"/>
    </source>
</evidence>
<dbReference type="SMART" id="SM00088">
    <property type="entry name" value="PINT"/>
    <property type="match status" value="1"/>
</dbReference>
<evidence type="ECO:0000256" key="2">
    <source>
        <dbReference type="ARBA" id="ARBA00022942"/>
    </source>
</evidence>
<sequence>MGESVLVEKENLLEQANALAETKPEEAEEFYDRVLAVTNESPTDETTKLEEQAINGLMKVLVKLRKAQKLEELSRSLRPVFERIPKAKTAKLVRNLIDSVAEISGTEDLQVSLCKETIEWCRQEKRTFLRQRIESRLAALYLGSKRYTDCMTIINQLLREVKKLDDKAHLLEIQLIESRVYHALRNLPKARAALTSARTTANAIYVPPALQGEIDMQAGIVAAEEKDYKTAYSYFFEAFQGFTSLDDPRAVRNLKYMLLCKIMTQDSQDVTSLLSGQIALKYSGKELDAMKAVAAAHTSRSLLEFEKALSVYEKELSEDLIVHSHLSALYDTLLEQNLLRLIEPFSKVEVSHIAERINLEESVVESKLSQLVLDKKLNGTLDQSAGCLIVFPESDIGKTYDRSLETISHMDSVVDALFEKAAALR</sequence>
<keyword evidence="2" id="KW-0647">Proteasome</keyword>
<dbReference type="InterPro" id="IPR040780">
    <property type="entry name" value="Rpn6_C_helix"/>
</dbReference>
<dbReference type="FunFam" id="1.25.40.570:FF:000007">
    <property type="entry name" value="26S proteasome non-ATPase regulatory subunit 11"/>
    <property type="match status" value="1"/>
</dbReference>
<dbReference type="SMART" id="SM00753">
    <property type="entry name" value="PAM"/>
    <property type="match status" value="1"/>
</dbReference>
<dbReference type="PROSITE" id="PS50250">
    <property type="entry name" value="PCI"/>
    <property type="match status" value="1"/>
</dbReference>
<dbReference type="Proteomes" id="UP001157974">
    <property type="component" value="Unassembled WGS sequence"/>
</dbReference>
<dbReference type="Pfam" id="PF18055">
    <property type="entry name" value="RPN6_N"/>
    <property type="match status" value="1"/>
</dbReference>
<dbReference type="InterPro" id="IPR000717">
    <property type="entry name" value="PCI_dom"/>
</dbReference>
<dbReference type="InterPro" id="IPR011990">
    <property type="entry name" value="TPR-like_helical_dom_sf"/>
</dbReference>
<feature type="domain" description="PCI" evidence="3">
    <location>
        <begin position="227"/>
        <end position="395"/>
    </location>
</feature>
<dbReference type="GO" id="GO:0030163">
    <property type="term" value="P:protein catabolic process"/>
    <property type="evidence" value="ECO:0007669"/>
    <property type="project" value="UniProtKB-ARBA"/>
</dbReference>
<dbReference type="PANTHER" id="PTHR10678">
    <property type="entry name" value="26S PROTEASOME NON-ATPASE REGULATORY SUBUNIT 11/COP9 SIGNALOSOME COMPLEX SUBUNIT 2"/>
    <property type="match status" value="1"/>
</dbReference>
<accession>A0AAV8ULB0</accession>
<comment type="caution">
    <text evidence="4">The sequence shown here is derived from an EMBL/GenBank/DDBJ whole genome shotgun (WGS) entry which is preliminary data.</text>
</comment>
<keyword evidence="5" id="KW-1185">Reference proteome</keyword>
<gene>
    <name evidence="4" type="ORF">NDN08_006658</name>
</gene>
<dbReference type="Gene3D" id="1.25.40.570">
    <property type="match status" value="1"/>
</dbReference>
<organism evidence="4 5">
    <name type="scientific">Rhodosorus marinus</name>
    <dbReference type="NCBI Taxonomy" id="101924"/>
    <lineage>
        <taxon>Eukaryota</taxon>
        <taxon>Rhodophyta</taxon>
        <taxon>Stylonematophyceae</taxon>
        <taxon>Stylonematales</taxon>
        <taxon>Stylonemataceae</taxon>
        <taxon>Rhodosorus</taxon>
    </lineage>
</organism>
<dbReference type="SUPFAM" id="SSF48452">
    <property type="entry name" value="TPR-like"/>
    <property type="match status" value="1"/>
</dbReference>
<dbReference type="InterPro" id="IPR050871">
    <property type="entry name" value="26S_Proteasome/COP9_Components"/>
</dbReference>
<evidence type="ECO:0000313" key="4">
    <source>
        <dbReference type="EMBL" id="KAJ8902251.1"/>
    </source>
</evidence>
<dbReference type="InterPro" id="IPR040773">
    <property type="entry name" value="Rpn6_N"/>
</dbReference>
<dbReference type="InterPro" id="IPR036390">
    <property type="entry name" value="WH_DNA-bd_sf"/>
</dbReference>
<dbReference type="SUPFAM" id="SSF46785">
    <property type="entry name" value="Winged helix' DNA-binding domain"/>
    <property type="match status" value="1"/>
</dbReference>
<evidence type="ECO:0000256" key="1">
    <source>
        <dbReference type="ARBA" id="ARBA00007454"/>
    </source>
</evidence>
<dbReference type="GO" id="GO:0000502">
    <property type="term" value="C:proteasome complex"/>
    <property type="evidence" value="ECO:0007669"/>
    <property type="project" value="UniProtKB-KW"/>
</dbReference>